<gene>
    <name evidence="9" type="ORF">QE152_g38757</name>
</gene>
<dbReference type="EMBL" id="JASPKY010000861">
    <property type="protein sequence ID" value="KAK9680878.1"/>
    <property type="molecule type" value="Genomic_DNA"/>
</dbReference>
<dbReference type="GO" id="GO:0004577">
    <property type="term" value="F:N-acetylglucosaminyldiphosphodolichol N-acetylglucosaminyltransferase activity"/>
    <property type="evidence" value="ECO:0007669"/>
    <property type="project" value="TreeGrafter"/>
</dbReference>
<keyword evidence="6 8" id="KW-1133">Transmembrane helix</keyword>
<comment type="caution">
    <text evidence="9">The sequence shown here is derived from an EMBL/GenBank/DDBJ whole genome shotgun (WGS) entry which is preliminary data.</text>
</comment>
<dbReference type="Pfam" id="PF08660">
    <property type="entry name" value="Alg14"/>
    <property type="match status" value="1"/>
</dbReference>
<sequence>MEDTFIIELVILIILLIIARVLYLIHKITNGFSKVSTVTRLTPAKTLVCIGSGGHTTEMLSIIKNLDFKRYSPRFYVIAKSDEISLRKVKHIEQVKNSEAYYIKTIPRSRNVGPPPNTR</sequence>
<evidence type="ECO:0000256" key="8">
    <source>
        <dbReference type="SAM" id="Phobius"/>
    </source>
</evidence>
<dbReference type="InterPro" id="IPR013969">
    <property type="entry name" value="Oligosacch_biosynth_Alg14"/>
</dbReference>
<accession>A0AAW1HW34</accession>
<evidence type="ECO:0000256" key="4">
    <source>
        <dbReference type="ARBA" id="ARBA00022692"/>
    </source>
</evidence>
<evidence type="ECO:0000256" key="5">
    <source>
        <dbReference type="ARBA" id="ARBA00022824"/>
    </source>
</evidence>
<name>A0AAW1HW34_POPJA</name>
<feature type="transmembrane region" description="Helical" evidence="8">
    <location>
        <begin position="6"/>
        <end position="25"/>
    </location>
</feature>
<keyword evidence="5" id="KW-0256">Endoplasmic reticulum</keyword>
<evidence type="ECO:0000256" key="6">
    <source>
        <dbReference type="ARBA" id="ARBA00022989"/>
    </source>
</evidence>
<evidence type="ECO:0000256" key="1">
    <source>
        <dbReference type="ARBA" id="ARBA00004389"/>
    </source>
</evidence>
<keyword evidence="4 8" id="KW-0812">Transmembrane</keyword>
<dbReference type="PANTHER" id="PTHR12154:SF4">
    <property type="entry name" value="UDP-N-ACETYLGLUCOSAMINE TRANSFERASE SUBUNIT ALG14 HOMOLOG"/>
    <property type="match status" value="1"/>
</dbReference>
<keyword evidence="7 8" id="KW-0472">Membrane</keyword>
<organism evidence="9 10">
    <name type="scientific">Popillia japonica</name>
    <name type="common">Japanese beetle</name>
    <dbReference type="NCBI Taxonomy" id="7064"/>
    <lineage>
        <taxon>Eukaryota</taxon>
        <taxon>Metazoa</taxon>
        <taxon>Ecdysozoa</taxon>
        <taxon>Arthropoda</taxon>
        <taxon>Hexapoda</taxon>
        <taxon>Insecta</taxon>
        <taxon>Pterygota</taxon>
        <taxon>Neoptera</taxon>
        <taxon>Endopterygota</taxon>
        <taxon>Coleoptera</taxon>
        <taxon>Polyphaga</taxon>
        <taxon>Scarabaeiformia</taxon>
        <taxon>Scarabaeidae</taxon>
        <taxon>Rutelinae</taxon>
        <taxon>Popillia</taxon>
    </lineage>
</organism>
<evidence type="ECO:0000313" key="10">
    <source>
        <dbReference type="Proteomes" id="UP001458880"/>
    </source>
</evidence>
<evidence type="ECO:0000256" key="3">
    <source>
        <dbReference type="ARBA" id="ARBA00017467"/>
    </source>
</evidence>
<evidence type="ECO:0000313" key="9">
    <source>
        <dbReference type="EMBL" id="KAK9680878.1"/>
    </source>
</evidence>
<protein>
    <recommendedName>
        <fullName evidence="3">UDP-N-acetylglucosamine transferase subunit ALG14</fullName>
    </recommendedName>
</protein>
<keyword evidence="10" id="KW-1185">Reference proteome</keyword>
<dbReference type="GO" id="GO:0006488">
    <property type="term" value="P:dolichol-linked oligosaccharide biosynthetic process"/>
    <property type="evidence" value="ECO:0007669"/>
    <property type="project" value="InterPro"/>
</dbReference>
<dbReference type="Proteomes" id="UP001458880">
    <property type="component" value="Unassembled WGS sequence"/>
</dbReference>
<dbReference type="PANTHER" id="PTHR12154">
    <property type="entry name" value="GLYCOSYL TRANSFERASE-RELATED"/>
    <property type="match status" value="1"/>
</dbReference>
<reference evidence="9 10" key="1">
    <citation type="journal article" date="2024" name="BMC Genomics">
        <title>De novo assembly and annotation of Popillia japonica's genome with initial clues to its potential as an invasive pest.</title>
        <authorList>
            <person name="Cucini C."/>
            <person name="Boschi S."/>
            <person name="Funari R."/>
            <person name="Cardaioli E."/>
            <person name="Iannotti N."/>
            <person name="Marturano G."/>
            <person name="Paoli F."/>
            <person name="Bruttini M."/>
            <person name="Carapelli A."/>
            <person name="Frati F."/>
            <person name="Nardi F."/>
        </authorList>
    </citation>
    <scope>NUCLEOTIDE SEQUENCE [LARGE SCALE GENOMIC DNA]</scope>
    <source>
        <strain evidence="9">DMR45628</strain>
    </source>
</reference>
<dbReference type="AlphaFoldDB" id="A0AAW1HW34"/>
<dbReference type="GO" id="GO:0043541">
    <property type="term" value="C:UDP-N-acetylglucosamine transferase complex"/>
    <property type="evidence" value="ECO:0007669"/>
    <property type="project" value="TreeGrafter"/>
</dbReference>
<comment type="subcellular location">
    <subcellularLocation>
        <location evidence="1">Endoplasmic reticulum membrane</location>
        <topology evidence="1">Single-pass membrane protein</topology>
    </subcellularLocation>
</comment>
<proteinExistence type="inferred from homology"/>
<evidence type="ECO:0000256" key="2">
    <source>
        <dbReference type="ARBA" id="ARBA00009731"/>
    </source>
</evidence>
<evidence type="ECO:0000256" key="7">
    <source>
        <dbReference type="ARBA" id="ARBA00023136"/>
    </source>
</evidence>
<comment type="similarity">
    <text evidence="2">Belongs to the ALG14 family.</text>
</comment>